<organism evidence="1 2">
    <name type="scientific">Emericellopsis atlantica</name>
    <dbReference type="NCBI Taxonomy" id="2614577"/>
    <lineage>
        <taxon>Eukaryota</taxon>
        <taxon>Fungi</taxon>
        <taxon>Dikarya</taxon>
        <taxon>Ascomycota</taxon>
        <taxon>Pezizomycotina</taxon>
        <taxon>Sordariomycetes</taxon>
        <taxon>Hypocreomycetidae</taxon>
        <taxon>Hypocreales</taxon>
        <taxon>Bionectriaceae</taxon>
        <taxon>Emericellopsis</taxon>
    </lineage>
</organism>
<gene>
    <name evidence="1" type="ORF">F5Z01DRAFT_99563</name>
</gene>
<reference evidence="1" key="1">
    <citation type="journal article" date="2021" name="IMA Fungus">
        <title>Genomic characterization of three marine fungi, including Emericellopsis atlantica sp. nov. with signatures of a generalist lifestyle and marine biomass degradation.</title>
        <authorList>
            <person name="Hagestad O.C."/>
            <person name="Hou L."/>
            <person name="Andersen J.H."/>
            <person name="Hansen E.H."/>
            <person name="Altermark B."/>
            <person name="Li C."/>
            <person name="Kuhnert E."/>
            <person name="Cox R.J."/>
            <person name="Crous P.W."/>
            <person name="Spatafora J.W."/>
            <person name="Lail K."/>
            <person name="Amirebrahimi M."/>
            <person name="Lipzen A."/>
            <person name="Pangilinan J."/>
            <person name="Andreopoulos W."/>
            <person name="Hayes R.D."/>
            <person name="Ng V."/>
            <person name="Grigoriev I.V."/>
            <person name="Jackson S.A."/>
            <person name="Sutton T.D.S."/>
            <person name="Dobson A.D.W."/>
            <person name="Rama T."/>
        </authorList>
    </citation>
    <scope>NUCLEOTIDE SEQUENCE</scope>
    <source>
        <strain evidence="1">TS7</strain>
    </source>
</reference>
<proteinExistence type="predicted"/>
<accession>A0A9P8CPL9</accession>
<sequence>MSSVIATRIALLPLVTRGDSATRPRRCASLGQCEAHDRVGGGNIMSHGHRASHKVDTRAVQQARIFPVAVRCDANRGGDGALVRQTRDKVERCLDLAVPRAHDRCSERGRRPGQV</sequence>
<name>A0A9P8CPL9_9HYPO</name>
<protein>
    <submittedName>
        <fullName evidence="1">Uncharacterized protein</fullName>
    </submittedName>
</protein>
<evidence type="ECO:0000313" key="1">
    <source>
        <dbReference type="EMBL" id="KAG9254265.1"/>
    </source>
</evidence>
<comment type="caution">
    <text evidence="1">The sequence shown here is derived from an EMBL/GenBank/DDBJ whole genome shotgun (WGS) entry which is preliminary data.</text>
</comment>
<dbReference type="RefSeq" id="XP_046118189.1">
    <property type="nucleotide sequence ID" value="XM_046267270.1"/>
</dbReference>
<dbReference type="Proteomes" id="UP000887229">
    <property type="component" value="Unassembled WGS sequence"/>
</dbReference>
<dbReference type="AlphaFoldDB" id="A0A9P8CPL9"/>
<dbReference type="GeneID" id="70298173"/>
<keyword evidence="2" id="KW-1185">Reference proteome</keyword>
<evidence type="ECO:0000313" key="2">
    <source>
        <dbReference type="Proteomes" id="UP000887229"/>
    </source>
</evidence>
<dbReference type="EMBL" id="MU251254">
    <property type="protein sequence ID" value="KAG9254265.1"/>
    <property type="molecule type" value="Genomic_DNA"/>
</dbReference>